<name>A0A8G2BZ18_9BACT</name>
<protein>
    <recommendedName>
        <fullName evidence="3">DNA mismatch repair protein MutS-like N-terminal domain-containing protein</fullName>
    </recommendedName>
</protein>
<accession>A0A8G2BZ18</accession>
<dbReference type="Proteomes" id="UP000236725">
    <property type="component" value="Unassembled WGS sequence"/>
</dbReference>
<gene>
    <name evidence="1" type="ORF">SAMN05444001_1269</name>
</gene>
<keyword evidence="2" id="KW-1185">Reference proteome</keyword>
<dbReference type="EMBL" id="FNVS01000026">
    <property type="protein sequence ID" value="SEG27343.1"/>
    <property type="molecule type" value="Genomic_DNA"/>
</dbReference>
<dbReference type="RefSeq" id="WP_103984422.1">
    <property type="nucleotide sequence ID" value="NZ_FNVS01000026.1"/>
</dbReference>
<evidence type="ECO:0000313" key="2">
    <source>
        <dbReference type="Proteomes" id="UP000236725"/>
    </source>
</evidence>
<evidence type="ECO:0000313" key="1">
    <source>
        <dbReference type="EMBL" id="SEG27343.1"/>
    </source>
</evidence>
<proteinExistence type="predicted"/>
<comment type="caution">
    <text evidence="1">The sequence shown here is derived from an EMBL/GenBank/DDBJ whole genome shotgun (WGS) entry which is preliminary data.</text>
</comment>
<evidence type="ECO:0008006" key="3">
    <source>
        <dbReference type="Google" id="ProtNLM"/>
    </source>
</evidence>
<sequence>MFFYLITFVSLIVLIKQKAERLSMNLKDKLEAESTSEPIVFLHMEGMFWKAYEQSAMRFVKEIKAYKLLKKHIKAIKKDVVSLGFPSGSLEDILSGREYIRENDKLVSFKVENVYTPEEFEEWKSQISLIEETSASESCQSQTISGLTTVERRVISQLMAFSVETASPIQCMMLVSNLQAQLKK</sequence>
<dbReference type="AlphaFoldDB" id="A0A8G2BZ18"/>
<reference evidence="1 2" key="1">
    <citation type="submission" date="2016-10" db="EMBL/GenBank/DDBJ databases">
        <authorList>
            <person name="Varghese N."/>
            <person name="Submissions S."/>
        </authorList>
    </citation>
    <scope>NUCLEOTIDE SEQUENCE [LARGE SCALE GENOMIC DNA]</scope>
    <source>
        <strain evidence="1 2">DSM 29073</strain>
    </source>
</reference>
<organism evidence="1 2">
    <name type="scientific">Parabacteroides chinchillae</name>
    <dbReference type="NCBI Taxonomy" id="871327"/>
    <lineage>
        <taxon>Bacteria</taxon>
        <taxon>Pseudomonadati</taxon>
        <taxon>Bacteroidota</taxon>
        <taxon>Bacteroidia</taxon>
        <taxon>Bacteroidales</taxon>
        <taxon>Tannerellaceae</taxon>
        <taxon>Parabacteroides</taxon>
    </lineage>
</organism>